<dbReference type="Proteomes" id="UP000275385">
    <property type="component" value="Unassembled WGS sequence"/>
</dbReference>
<feature type="coiled-coil region" evidence="1">
    <location>
        <begin position="262"/>
        <end position="323"/>
    </location>
</feature>
<sequence>MADSDFNDSDGDIDHDLLYDLHLENHYDDGPFAAFAPFVDLDHVGYHRGDIDYYSNGNSSSGAPPSHGDGSDDDDGPPYDVSDLSHSSEEGDTDQEEAVVHDGQYHPQSPLGAEARAADSGSDSESEEEYPADEDFEEAVEALENAQRHLSYQRHQERPAQQQDDYGWILEDEFDVDEDVLAEDDNLSDHLPHHPFGIDSDLSESQSELDLRYRSSAEDSDEVSAALDLGDSPPLSPATPPFATNLFERFAGPEFELIRGDHNRLEQERGRLEEHIRQIRGVRLPLDHGLPVPRPASGHRLAQQEAQQLLAEAEMDAERARRLDRQNRRIMSRFGAEALQPTASETSSRRRTHAQAFDVPAAPPPLQSRPPPTVIDLTDEPDSPPRQAIALPNAFRFTSAATHGSRQPQPPAQRHSRRRQGGMQRTPSLARSDGSLLGPRRVGAEAGPGSGQPTVIDLTEDGPEVVAPPPPPPPPRSVSAAAGRMPPPAPLWRAAIQPPIIENVFRQMHRHVGHLVGGPHDFLDRIRVGWAGGETPELEVQFLGEMPRPYDGGPLPGIAGLHGHRYDNPLANNHPGHLNYAGNGFGREVEREKPVHIPPPAPRQGFSRTTGDDIVAICASCENELQYDPDDKDETPAKKAKTRKDREEHHFWAVKSCGHVYCRSCFENRTKKTSAVNFKTHGKKSICNVADCDSDVTTKSAWMNNSDRHQPSESA</sequence>
<evidence type="ECO:0000313" key="4">
    <source>
        <dbReference type="Proteomes" id="UP000275385"/>
    </source>
</evidence>
<feature type="region of interest" description="Disordered" evidence="2">
    <location>
        <begin position="55"/>
        <end position="165"/>
    </location>
</feature>
<dbReference type="STRING" id="177199.A0A420Y881"/>
<keyword evidence="1" id="KW-0175">Coiled coil</keyword>
<accession>A0A420Y881</accession>
<dbReference type="GO" id="GO:0004842">
    <property type="term" value="F:ubiquitin-protein transferase activity"/>
    <property type="evidence" value="ECO:0007669"/>
    <property type="project" value="TreeGrafter"/>
</dbReference>
<proteinExistence type="predicted"/>
<keyword evidence="4" id="KW-1185">Reference proteome</keyword>
<protein>
    <recommendedName>
        <fullName evidence="5">RING-type domain-containing protein</fullName>
    </recommendedName>
</protein>
<comment type="caution">
    <text evidence="3">The sequence shown here is derived from an EMBL/GenBank/DDBJ whole genome shotgun (WGS) entry which is preliminary data.</text>
</comment>
<feature type="compositionally biased region" description="Pro residues" evidence="2">
    <location>
        <begin position="361"/>
        <end position="373"/>
    </location>
</feature>
<feature type="region of interest" description="Disordered" evidence="2">
    <location>
        <begin position="186"/>
        <end position="242"/>
    </location>
</feature>
<evidence type="ECO:0000313" key="3">
    <source>
        <dbReference type="EMBL" id="RKU44108.1"/>
    </source>
</evidence>
<dbReference type="PANTHER" id="PTHR28042">
    <property type="entry name" value="E3 UBIQUITIN-PROTEIN LIGASE COMPLEX SLX5-SLX8 SUBUNIT SLX5"/>
    <property type="match status" value="1"/>
</dbReference>
<dbReference type="OrthoDB" id="2398441at2759"/>
<feature type="compositionally biased region" description="Low complexity" evidence="2">
    <location>
        <begin position="112"/>
        <end position="121"/>
    </location>
</feature>
<feature type="compositionally biased region" description="Pro residues" evidence="2">
    <location>
        <begin position="466"/>
        <end position="476"/>
    </location>
</feature>
<dbReference type="AlphaFoldDB" id="A0A420Y881"/>
<feature type="compositionally biased region" description="Low complexity" evidence="2">
    <location>
        <begin position="199"/>
        <end position="208"/>
    </location>
</feature>
<feature type="region of interest" description="Disordered" evidence="2">
    <location>
        <begin position="333"/>
        <end position="388"/>
    </location>
</feature>
<feature type="compositionally biased region" description="Low complexity" evidence="2">
    <location>
        <begin position="55"/>
        <end position="68"/>
    </location>
</feature>
<dbReference type="EMBL" id="QVQW01000034">
    <property type="protein sequence ID" value="RKU44108.1"/>
    <property type="molecule type" value="Genomic_DNA"/>
</dbReference>
<reference evidence="3 4" key="1">
    <citation type="submission" date="2018-08" db="EMBL/GenBank/DDBJ databases">
        <title>Draft genome of the lignicolous fungus Coniochaeta pulveracea.</title>
        <authorList>
            <person name="Borstlap C.J."/>
            <person name="De Witt R.N."/>
            <person name="Botha A."/>
            <person name="Volschenk H."/>
        </authorList>
    </citation>
    <scope>NUCLEOTIDE SEQUENCE [LARGE SCALE GENOMIC DNA]</scope>
    <source>
        <strain evidence="3 4">CAB683</strain>
    </source>
</reference>
<gene>
    <name evidence="3" type="ORF">DL546_002340</name>
</gene>
<feature type="compositionally biased region" description="Acidic residues" evidence="2">
    <location>
        <begin position="122"/>
        <end position="141"/>
    </location>
</feature>
<dbReference type="InterPro" id="IPR038886">
    <property type="entry name" value="E3_SLX5/Rfp1"/>
</dbReference>
<evidence type="ECO:0008006" key="5">
    <source>
        <dbReference type="Google" id="ProtNLM"/>
    </source>
</evidence>
<dbReference type="GO" id="GO:0033768">
    <property type="term" value="C:SUMO-targeted ubiquitin ligase complex"/>
    <property type="evidence" value="ECO:0007669"/>
    <property type="project" value="TreeGrafter"/>
</dbReference>
<evidence type="ECO:0000256" key="1">
    <source>
        <dbReference type="SAM" id="Coils"/>
    </source>
</evidence>
<evidence type="ECO:0000256" key="2">
    <source>
        <dbReference type="SAM" id="MobiDB-lite"/>
    </source>
</evidence>
<feature type="region of interest" description="Disordered" evidence="2">
    <location>
        <begin position="400"/>
        <end position="485"/>
    </location>
</feature>
<name>A0A420Y881_9PEZI</name>
<organism evidence="3 4">
    <name type="scientific">Coniochaeta pulveracea</name>
    <dbReference type="NCBI Taxonomy" id="177199"/>
    <lineage>
        <taxon>Eukaryota</taxon>
        <taxon>Fungi</taxon>
        <taxon>Dikarya</taxon>
        <taxon>Ascomycota</taxon>
        <taxon>Pezizomycotina</taxon>
        <taxon>Sordariomycetes</taxon>
        <taxon>Sordariomycetidae</taxon>
        <taxon>Coniochaetales</taxon>
        <taxon>Coniochaetaceae</taxon>
        <taxon>Coniochaeta</taxon>
    </lineage>
</organism>
<dbReference type="PANTHER" id="PTHR28042:SF1">
    <property type="entry name" value="E3 UBIQUITIN-PROTEIN LIGASE COMPLEX SLX5-SLX8 SUBUNIT SLX5"/>
    <property type="match status" value="1"/>
</dbReference>